<organism evidence="1 2">
    <name type="scientific">Proteiniphilum saccharofermentans</name>
    <dbReference type="NCBI Taxonomy" id="1642647"/>
    <lineage>
        <taxon>Bacteria</taxon>
        <taxon>Pseudomonadati</taxon>
        <taxon>Bacteroidota</taxon>
        <taxon>Bacteroidia</taxon>
        <taxon>Bacteroidales</taxon>
        <taxon>Dysgonomonadaceae</taxon>
        <taxon>Proteiniphilum</taxon>
    </lineage>
</organism>
<dbReference type="InterPro" id="IPR020483">
    <property type="entry name" value="Uncharacterised_YgbA"/>
</dbReference>
<evidence type="ECO:0008006" key="3">
    <source>
        <dbReference type="Google" id="ProtNLM"/>
    </source>
</evidence>
<gene>
    <name evidence="1" type="ORF">PSM36_1306</name>
</gene>
<dbReference type="RefSeq" id="WP_076929922.1">
    <property type="nucleotide sequence ID" value="NZ_DAMBAO010000010.1"/>
</dbReference>
<reference evidence="1 2" key="1">
    <citation type="submission" date="2016-08" db="EMBL/GenBank/DDBJ databases">
        <authorList>
            <person name="Seilhamer J.J."/>
        </authorList>
    </citation>
    <scope>NUCLEOTIDE SEQUENCE [LARGE SCALE GENOMIC DNA]</scope>
    <source>
        <strain evidence="1">M3/6</strain>
    </source>
</reference>
<dbReference type="KEGG" id="psac:PSM36_1306"/>
<evidence type="ECO:0000313" key="2">
    <source>
        <dbReference type="Proteomes" id="UP000187464"/>
    </source>
</evidence>
<protein>
    <recommendedName>
        <fullName evidence="3">Nitrous oxide-stimulated promoter</fullName>
    </recommendedName>
</protein>
<accession>A0A1R3T269</accession>
<keyword evidence="2" id="KW-1185">Reference proteome</keyword>
<dbReference type="EMBL" id="LT605205">
    <property type="protein sequence ID" value="SCD20129.1"/>
    <property type="molecule type" value="Genomic_DNA"/>
</dbReference>
<dbReference type="Proteomes" id="UP000187464">
    <property type="component" value="Chromosome I"/>
</dbReference>
<dbReference type="STRING" id="1642647.PSM36_1306"/>
<name>A0A1R3T269_9BACT</name>
<evidence type="ECO:0000313" key="1">
    <source>
        <dbReference type="EMBL" id="SCD20129.1"/>
    </source>
</evidence>
<dbReference type="AlphaFoldDB" id="A0A1R3T269"/>
<sequence>MNEGEKKVVSRMIALYCRSKHSSGKELCTECRSLQEYALQRLETCRFGEEKPTCAKCPVHCYKNSMREKIKEVMRFAGPRMLLVHPVAAIRHLYRERRHDRDFTAKVKANRNR</sequence>
<dbReference type="NCBIfam" id="NF007714">
    <property type="entry name" value="PRK10410.1-2"/>
    <property type="match status" value="1"/>
</dbReference>
<proteinExistence type="predicted"/>
<dbReference type="Pfam" id="PF11756">
    <property type="entry name" value="YgbA_NO"/>
    <property type="match status" value="1"/>
</dbReference>